<dbReference type="PROSITE" id="PS51820">
    <property type="entry name" value="PA14"/>
    <property type="match status" value="1"/>
</dbReference>
<dbReference type="SMART" id="SM00112">
    <property type="entry name" value="CA"/>
    <property type="match status" value="1"/>
</dbReference>
<dbReference type="GO" id="GO:0007156">
    <property type="term" value="P:homophilic cell adhesion via plasma membrane adhesion molecules"/>
    <property type="evidence" value="ECO:0007669"/>
    <property type="project" value="InterPro"/>
</dbReference>
<keyword evidence="5" id="KW-1185">Reference proteome</keyword>
<dbReference type="InterPro" id="IPR035423">
    <property type="entry name" value="M60-like_N"/>
</dbReference>
<dbReference type="InterPro" id="IPR015919">
    <property type="entry name" value="Cadherin-like_sf"/>
</dbReference>
<dbReference type="SUPFAM" id="SSF56988">
    <property type="entry name" value="Anthrax protective antigen"/>
    <property type="match status" value="1"/>
</dbReference>
<proteinExistence type="predicted"/>
<dbReference type="SMART" id="SM01276">
    <property type="entry name" value="M60-like"/>
    <property type="match status" value="1"/>
</dbReference>
<gene>
    <name evidence="4" type="ORF">JIN84_19205</name>
</gene>
<dbReference type="GO" id="GO:0016020">
    <property type="term" value="C:membrane"/>
    <property type="evidence" value="ECO:0007669"/>
    <property type="project" value="InterPro"/>
</dbReference>
<dbReference type="Gene3D" id="2.60.40.10">
    <property type="entry name" value="Immunoglobulins"/>
    <property type="match status" value="1"/>
</dbReference>
<evidence type="ECO:0000259" key="3">
    <source>
        <dbReference type="PROSITE" id="PS51820"/>
    </source>
</evidence>
<evidence type="ECO:0000259" key="1">
    <source>
        <dbReference type="PROSITE" id="PS50268"/>
    </source>
</evidence>
<protein>
    <submittedName>
        <fullName evidence="4">Cadherin domain-containing protein</fullName>
    </submittedName>
</protein>
<sequence>MFTASSRADLSGDYASLVSGAESQVITAPGTPGTVAMFGTAAFPVLLGTAGPPQSVMGAGRYGDSYAGTAARAVGFSHTGFFDTVAGPRGTLFANSVLWASRQPVPVGTIAVVVGNTAVGTFLTTAGYTVRNVSSGITDANLNGAHVLILGGNTDYSNTVMTRIAGFATAGGGIVMSATPWAASAGAYADSNEILKPFGLVFTGDYSADPSYTVAPAAHPAINSALVAADALIADKEGTAVMTAANRGIAANAIFQVTQVRIDIPTLAAKLDILGDATHYGIIAPTLASPINTTAKPVEKMLARYQSQTYDAMAPGQLFAHPCAADFPGSAAAGAIPVSRTVTVNGNTATDFYMNQGGKPTRVETGVYAAPGATVTVAIPVDKIAQGLQVLISPNGSEDSTFDTTTWTFFPKLWRRVPLTQAATQTGSVLGGLVTILVPAGKSLGNFEVTVHGGIKAPAFVLGQTTDAEWNDGIKNNPAPYGYIRNEKLTLYLPSAQLSKMSNPTEVTAYWKQVMDIADDCYGYSNYRKRAEVVSTSRYVAYGAAYAGYPIEAGWGTDAESLLNSARVNGDWGTYHELGHGFQDDFDSSFVIATSAEVDVNLFPGMIYTILHDRTAWDGAHSSYDAVDRIAARNTYLALPVDQQTWQKANDSYPVAYDFYFNLAEAFGWQCYKTALSRLMRYLQDPTSATDAPLKALNTADPNFKRNRFYLLFCDATGRNLDAYFQRYGLGKAGAGFEITQSVKDQIAAKGYPTWTGNTPIDSLSTPPALSLREDSVPGTEIYQFSATDAEEPGQIYEYSITGGNPDNAFSIDKRTGRLRVQKVDAETLASHTLTVQVQDCGVPRYAATQTFTINILNTGEPPQVEGKLLTATKTMADGTSLGTPAATVEQGRTVVSRSIVAGNDGHFAINSSTGAITVTNASTLPDPGVIVLTVKVTDSSGASGFGTATILCNRTKGILEERWAGSAIGGNPSSTSTYTTFTSAQNVSNNYIRRVSGWLIPMKTGIHTFWISSDDGSTLSLSTDGTEANKRAIATVSGYTNFQQWTASSSQKSQPVFLEMGRAYYIEAIQTEGSGGDHVSVAWEGPGIARQVIPNAVLIPRNATAAFPPRPSVPTVSLTTPDSGERLFTPGTFPVSATPGDNTLTIFRVAFFDGETLIGEDDTPPYSINWINPEVGPHSLSARVFHTVGTLDSIAITVTVAPQTPMTSWQNAKFGAAAGDPSVSGPHADPNHNGLVNLLEYALGTEPNSPFSSPPVRGAIFENRLTLSFSRNTSASDVVLKVQASDEVTGQWSDLAVSTDGGAFSALIPGVVVTESPGGATRDVSVSDFVANDSPAPIRRFMRVHASLR</sequence>
<dbReference type="Pfam" id="PF00028">
    <property type="entry name" value="Cadherin"/>
    <property type="match status" value="1"/>
</dbReference>
<accession>A0A934R7T6</accession>
<dbReference type="CDD" id="cd11304">
    <property type="entry name" value="Cadherin_repeat"/>
    <property type="match status" value="2"/>
</dbReference>
<dbReference type="SUPFAM" id="SSF49313">
    <property type="entry name" value="Cadherin-like"/>
    <property type="match status" value="2"/>
</dbReference>
<dbReference type="InterPro" id="IPR011658">
    <property type="entry name" value="PA14_dom"/>
</dbReference>
<dbReference type="PROSITE" id="PS51723">
    <property type="entry name" value="PEPTIDASE_M60"/>
    <property type="match status" value="1"/>
</dbReference>
<dbReference type="Pfam" id="PF17957">
    <property type="entry name" value="Big_7"/>
    <property type="match status" value="1"/>
</dbReference>
<dbReference type="PANTHER" id="PTHR15730:SF5">
    <property type="entry name" value="SI:CH211-210B2.2-RELATED"/>
    <property type="match status" value="1"/>
</dbReference>
<dbReference type="Pfam" id="PF13402">
    <property type="entry name" value="Peptidase_M60"/>
    <property type="match status" value="1"/>
</dbReference>
<feature type="domain" description="Cadherin" evidence="1">
    <location>
        <begin position="764"/>
        <end position="865"/>
    </location>
</feature>
<dbReference type="InterPro" id="IPR002126">
    <property type="entry name" value="Cadherin-like_dom"/>
</dbReference>
<dbReference type="Proteomes" id="UP000600139">
    <property type="component" value="Unassembled WGS sequence"/>
</dbReference>
<name>A0A934R7T6_9BACT</name>
<dbReference type="InterPro" id="IPR037524">
    <property type="entry name" value="PA14/GLEYA"/>
</dbReference>
<dbReference type="Gene3D" id="2.60.120.1560">
    <property type="match status" value="1"/>
</dbReference>
<dbReference type="InterPro" id="IPR031161">
    <property type="entry name" value="Peptidase_M60_dom"/>
</dbReference>
<dbReference type="GO" id="GO:0005509">
    <property type="term" value="F:calcium ion binding"/>
    <property type="evidence" value="ECO:0007669"/>
    <property type="project" value="InterPro"/>
</dbReference>
<reference evidence="4" key="1">
    <citation type="submission" date="2021-01" db="EMBL/GenBank/DDBJ databases">
        <title>Modified the classification status of verrucomicrobia.</title>
        <authorList>
            <person name="Feng X."/>
        </authorList>
    </citation>
    <scope>NUCLEOTIDE SEQUENCE</scope>
    <source>
        <strain evidence="4">JCM 18052</strain>
    </source>
</reference>
<organism evidence="4 5">
    <name type="scientific">Luteolibacter yonseiensis</name>
    <dbReference type="NCBI Taxonomy" id="1144680"/>
    <lineage>
        <taxon>Bacteria</taxon>
        <taxon>Pseudomonadati</taxon>
        <taxon>Verrucomicrobiota</taxon>
        <taxon>Verrucomicrobiia</taxon>
        <taxon>Verrucomicrobiales</taxon>
        <taxon>Verrucomicrobiaceae</taxon>
        <taxon>Luteolibacter</taxon>
    </lineage>
</organism>
<dbReference type="EMBL" id="JAENIK010000012">
    <property type="protein sequence ID" value="MBK1817756.1"/>
    <property type="molecule type" value="Genomic_DNA"/>
</dbReference>
<dbReference type="PANTHER" id="PTHR15730">
    <property type="entry name" value="EXPERIMENTAL AUTOIMMUNE PROSTATITIS ANTIGEN 2-RELATED"/>
    <property type="match status" value="1"/>
</dbReference>
<dbReference type="InterPro" id="IPR042279">
    <property type="entry name" value="Pep_M60_3"/>
</dbReference>
<evidence type="ECO:0000313" key="4">
    <source>
        <dbReference type="EMBL" id="MBK1817756.1"/>
    </source>
</evidence>
<dbReference type="RefSeq" id="WP_200352686.1">
    <property type="nucleotide sequence ID" value="NZ_BAABHZ010000001.1"/>
</dbReference>
<dbReference type="Pfam" id="PF17291">
    <property type="entry name" value="M60-like_N"/>
    <property type="match status" value="1"/>
</dbReference>
<evidence type="ECO:0000313" key="5">
    <source>
        <dbReference type="Proteomes" id="UP000600139"/>
    </source>
</evidence>
<dbReference type="Pfam" id="PF07691">
    <property type="entry name" value="PA14"/>
    <property type="match status" value="1"/>
</dbReference>
<dbReference type="InterPro" id="IPR051244">
    <property type="entry name" value="TCAF"/>
</dbReference>
<comment type="caution">
    <text evidence="4">The sequence shown here is derived from an EMBL/GenBank/DDBJ whole genome shotgun (WGS) entry which is preliminary data.</text>
</comment>
<dbReference type="Gene3D" id="1.10.390.30">
    <property type="entry name" value="Peptidase M60, enhancin-like domain 3"/>
    <property type="match status" value="1"/>
</dbReference>
<feature type="domain" description="Peptidase M60" evidence="2">
    <location>
        <begin position="360"/>
        <end position="668"/>
    </location>
</feature>
<dbReference type="PROSITE" id="PS50268">
    <property type="entry name" value="CADHERIN_2"/>
    <property type="match status" value="1"/>
</dbReference>
<dbReference type="Gene3D" id="3.40.390.80">
    <property type="entry name" value="Peptidase M60, enhancin-like domain 2"/>
    <property type="match status" value="1"/>
</dbReference>
<feature type="domain" description="PA14" evidence="3">
    <location>
        <begin position="954"/>
        <end position="1098"/>
    </location>
</feature>
<dbReference type="InterPro" id="IPR013783">
    <property type="entry name" value="Ig-like_fold"/>
</dbReference>
<dbReference type="Gene3D" id="2.60.40.60">
    <property type="entry name" value="Cadherins"/>
    <property type="match status" value="1"/>
</dbReference>
<evidence type="ECO:0000259" key="2">
    <source>
        <dbReference type="PROSITE" id="PS51723"/>
    </source>
</evidence>